<dbReference type="EMBL" id="CP107906">
    <property type="protein sequence ID" value="WUG98488.1"/>
    <property type="molecule type" value="Genomic_DNA"/>
</dbReference>
<dbReference type="InterPro" id="IPR036102">
    <property type="entry name" value="OsmC/Ohrsf"/>
</dbReference>
<dbReference type="InterPro" id="IPR003718">
    <property type="entry name" value="OsmC/Ohr_fam"/>
</dbReference>
<protein>
    <submittedName>
        <fullName evidence="1">OsmC family protein</fullName>
    </submittedName>
</protein>
<dbReference type="Proteomes" id="UP001341259">
    <property type="component" value="Chromosome"/>
</dbReference>
<dbReference type="Pfam" id="PF02566">
    <property type="entry name" value="OsmC"/>
    <property type="match status" value="1"/>
</dbReference>
<dbReference type="RefSeq" id="WP_328346351.1">
    <property type="nucleotide sequence ID" value="NZ_CP107906.1"/>
</dbReference>
<sequence>MTQTAPTRGLEGIDADGLEALAGTAKADPSTGRKTLKAVTTCAGGFRNLTQIRTLEPVLVSEPCHLLGDDAAPNPSEMALAALGSCISVGLLANATERGVTLSRIEVAMEGDIDISAVWGVGDTPEGKALGFTAVRCAVTLAGDADDEVLGEIKDNAMTWSPVVNTFTNNVEISSTLTTG</sequence>
<evidence type="ECO:0000313" key="2">
    <source>
        <dbReference type="Proteomes" id="UP001341259"/>
    </source>
</evidence>
<evidence type="ECO:0000313" key="1">
    <source>
        <dbReference type="EMBL" id="WUG98488.1"/>
    </source>
</evidence>
<dbReference type="PANTHER" id="PTHR35368:SF1">
    <property type="entry name" value="HYDROPEROXIDE REDUCTASE"/>
    <property type="match status" value="1"/>
</dbReference>
<organism evidence="1 2">
    <name type="scientific">Streptomyces violaceus</name>
    <name type="common">Streptomyces venezuelae</name>
    <dbReference type="NCBI Taxonomy" id="1936"/>
    <lineage>
        <taxon>Bacteria</taxon>
        <taxon>Bacillati</taxon>
        <taxon>Actinomycetota</taxon>
        <taxon>Actinomycetes</taxon>
        <taxon>Kitasatosporales</taxon>
        <taxon>Streptomycetaceae</taxon>
        <taxon>Streptomyces</taxon>
    </lineage>
</organism>
<dbReference type="InterPro" id="IPR015946">
    <property type="entry name" value="KH_dom-like_a/b"/>
</dbReference>
<proteinExistence type="predicted"/>
<name>A0ABZ1P577_STRVL</name>
<gene>
    <name evidence="1" type="ORF">OHB29_38995</name>
</gene>
<dbReference type="Gene3D" id="3.30.300.20">
    <property type="match status" value="1"/>
</dbReference>
<keyword evidence="2" id="KW-1185">Reference proteome</keyword>
<dbReference type="InterPro" id="IPR052924">
    <property type="entry name" value="OsmC/Ohr_hydroprdx_reductase"/>
</dbReference>
<accession>A0ABZ1P577</accession>
<reference evidence="1 2" key="1">
    <citation type="submission" date="2022-10" db="EMBL/GenBank/DDBJ databases">
        <title>The complete genomes of actinobacterial strains from the NBC collection.</title>
        <authorList>
            <person name="Joergensen T.S."/>
            <person name="Alvarez Arevalo M."/>
            <person name="Sterndorff E.B."/>
            <person name="Faurdal D."/>
            <person name="Vuksanovic O."/>
            <person name="Mourched A.-S."/>
            <person name="Charusanti P."/>
            <person name="Shaw S."/>
            <person name="Blin K."/>
            <person name="Weber T."/>
        </authorList>
    </citation>
    <scope>NUCLEOTIDE SEQUENCE [LARGE SCALE GENOMIC DNA]</scope>
    <source>
        <strain evidence="1 2">NBC_00456</strain>
    </source>
</reference>
<dbReference type="PANTHER" id="PTHR35368">
    <property type="entry name" value="HYDROPEROXIDE REDUCTASE"/>
    <property type="match status" value="1"/>
</dbReference>
<dbReference type="SUPFAM" id="SSF82784">
    <property type="entry name" value="OsmC-like"/>
    <property type="match status" value="1"/>
</dbReference>